<reference evidence="8" key="1">
    <citation type="submission" date="2023-06" db="EMBL/GenBank/DDBJ databases">
        <title>Survivors Of The Sea: Transcriptome response of Skeletonema marinoi to long-term dormancy.</title>
        <authorList>
            <person name="Pinder M.I.M."/>
            <person name="Kourtchenko O."/>
            <person name="Robertson E.K."/>
            <person name="Larsson T."/>
            <person name="Maumus F."/>
            <person name="Osuna-Cruz C.M."/>
            <person name="Vancaester E."/>
            <person name="Stenow R."/>
            <person name="Vandepoele K."/>
            <person name="Ploug H."/>
            <person name="Bruchert V."/>
            <person name="Godhe A."/>
            <person name="Topel M."/>
        </authorList>
    </citation>
    <scope>NUCLEOTIDE SEQUENCE</scope>
    <source>
        <strain evidence="8">R05AC</strain>
    </source>
</reference>
<evidence type="ECO:0000313" key="8">
    <source>
        <dbReference type="EMBL" id="KAK1738342.1"/>
    </source>
</evidence>
<accession>A0AAD9D8U3</accession>
<keyword evidence="8" id="KW-0808">Transferase</keyword>
<gene>
    <name evidence="8" type="ORF">QTG54_011011</name>
</gene>
<keyword evidence="5" id="KW-1133">Transmembrane helix</keyword>
<feature type="region of interest" description="Disordered" evidence="7">
    <location>
        <begin position="17"/>
        <end position="87"/>
    </location>
</feature>
<comment type="subcellular location">
    <subcellularLocation>
        <location evidence="1">Membrane</location>
        <topology evidence="1">Single-pass type II membrane protein</topology>
    </subcellularLocation>
</comment>
<evidence type="ECO:0000256" key="6">
    <source>
        <dbReference type="ARBA" id="ARBA00023136"/>
    </source>
</evidence>
<dbReference type="AlphaFoldDB" id="A0AAD9D8U3"/>
<comment type="similarity">
    <text evidence="2">Belongs to the glycosyltransferase 31 family. Beta3-Gal-T subfamily.</text>
</comment>
<evidence type="ECO:0000256" key="3">
    <source>
        <dbReference type="ARBA" id="ARBA00022692"/>
    </source>
</evidence>
<evidence type="ECO:0000256" key="5">
    <source>
        <dbReference type="ARBA" id="ARBA00022989"/>
    </source>
</evidence>
<dbReference type="GO" id="GO:0008168">
    <property type="term" value="F:methyltransferase activity"/>
    <property type="evidence" value="ECO:0007669"/>
    <property type="project" value="UniProtKB-KW"/>
</dbReference>
<keyword evidence="4" id="KW-0735">Signal-anchor</keyword>
<evidence type="ECO:0000313" key="9">
    <source>
        <dbReference type="Proteomes" id="UP001224775"/>
    </source>
</evidence>
<dbReference type="Proteomes" id="UP001224775">
    <property type="component" value="Unassembled WGS sequence"/>
</dbReference>
<organism evidence="8 9">
    <name type="scientific">Skeletonema marinoi</name>
    <dbReference type="NCBI Taxonomy" id="267567"/>
    <lineage>
        <taxon>Eukaryota</taxon>
        <taxon>Sar</taxon>
        <taxon>Stramenopiles</taxon>
        <taxon>Ochrophyta</taxon>
        <taxon>Bacillariophyta</taxon>
        <taxon>Coscinodiscophyceae</taxon>
        <taxon>Thalassiosirophycidae</taxon>
        <taxon>Thalassiosirales</taxon>
        <taxon>Skeletonemataceae</taxon>
        <taxon>Skeletonema</taxon>
        <taxon>Skeletonema marinoi-dohrnii complex</taxon>
    </lineage>
</organism>
<keyword evidence="9" id="KW-1185">Reference proteome</keyword>
<proteinExistence type="inferred from homology"/>
<evidence type="ECO:0000256" key="7">
    <source>
        <dbReference type="SAM" id="MobiDB-lite"/>
    </source>
</evidence>
<dbReference type="GO" id="GO:0032259">
    <property type="term" value="P:methylation"/>
    <property type="evidence" value="ECO:0007669"/>
    <property type="project" value="UniProtKB-KW"/>
</dbReference>
<protein>
    <submittedName>
        <fullName evidence="8">Methyltransferase</fullName>
        <ecNumber evidence="8">2.1.1.-</ecNumber>
    </submittedName>
</protein>
<dbReference type="Gene3D" id="3.90.550.50">
    <property type="match status" value="1"/>
</dbReference>
<dbReference type="PANTHER" id="PTHR23033:SF14">
    <property type="entry name" value="GLYCOPROTEIN-N-ACETYLGALACTOSAMINE 3-BETA-GALACTOSYLTRANSFERASE 1-RELATED"/>
    <property type="match status" value="1"/>
</dbReference>
<dbReference type="Gene3D" id="3.40.50.150">
    <property type="entry name" value="Vaccinia Virus protein VP39"/>
    <property type="match status" value="1"/>
</dbReference>
<dbReference type="Pfam" id="PF12847">
    <property type="entry name" value="Methyltransf_18"/>
    <property type="match status" value="1"/>
</dbReference>
<name>A0AAD9D8U3_9STRA</name>
<keyword evidence="8" id="KW-0489">Methyltransferase</keyword>
<dbReference type="EC" id="2.1.1.-" evidence="8"/>
<dbReference type="InterPro" id="IPR026050">
    <property type="entry name" value="C1GALT1/C1GALT1_chp1"/>
</dbReference>
<dbReference type="InterPro" id="IPR029063">
    <property type="entry name" value="SAM-dependent_MTases_sf"/>
</dbReference>
<evidence type="ECO:0000256" key="2">
    <source>
        <dbReference type="ARBA" id="ARBA00006462"/>
    </source>
</evidence>
<dbReference type="GO" id="GO:0016263">
    <property type="term" value="F:glycoprotein-N-acetylgalactosamine 3-beta-galactosyltransferase activity"/>
    <property type="evidence" value="ECO:0007669"/>
    <property type="project" value="TreeGrafter"/>
</dbReference>
<dbReference type="GO" id="GO:0016020">
    <property type="term" value="C:membrane"/>
    <property type="evidence" value="ECO:0007669"/>
    <property type="project" value="UniProtKB-SubCell"/>
</dbReference>
<comment type="caution">
    <text evidence="8">The sequence shown here is derived from an EMBL/GenBank/DDBJ whole genome shotgun (WGS) entry which is preliminary data.</text>
</comment>
<dbReference type="EMBL" id="JATAAI010000021">
    <property type="protein sequence ID" value="KAK1738342.1"/>
    <property type="molecule type" value="Genomic_DNA"/>
</dbReference>
<sequence>MKSLTIVGGKVIETEELNSMHDRLSKTGTTSPKSSSISRMNSPRGQIKKAPMSRSTSSGNGPVAKPKMSHHVSDPSATTDNDEGNKKTITIPVRPADLHLPPSGIQCGPNDATMQLLTQRVYVDLAAHERANKLVLEGGGKPRAKIYCHIYTTQKQRPRIQSIRETWGHRCDGFHVASTITDRSIDSVNIPHEGEEAYKNMWQKVRAMWVYVYVNYYDSYDWFHIGGDDMYVLVENLRLYLESRKLQPHQMEGRSHFFLGNYFISTCLQKGGIEPYRTTDETGAERYNHVPPEIDFNYDPKKNPLFWYSYFSGNKNIGPERVVKRAVSFHLKDSKPTVENMMRRVHAILYGHGANVTLGPPVPTKQWMRSHALQRHFAFQWHGHSRYISKACDKVNKVNRYDRFRACLRVAVSDNNFEATQRIHNTQVFSKDVADPLDVAKSTMEIMSSNRRSFNRTWERMNPLIQLILLPSKSSSNRMKSVADVGCDHGMLALSLACIAWVNQSRADSNEFLFSKVFGTDLSSQALENGGIASFQRVNDALSKIGTANDNKSLIELPIKFRIGDGLSALQPGEANAIVIAGMGVHTMLDILVGKSEATTTPIESLESEYIFLQPTNSRPQHLIILYDGLQKDLGWELCDEKVAFVGGRWYISSYFRRNDDNNRETISIYRFPGHYLLDNEIFDNYVRHHLEWLKQVVEKGPLAEEDTGWVKHILSLNNKNEWKMLAAWYNDEHTTI</sequence>
<dbReference type="PANTHER" id="PTHR23033">
    <property type="entry name" value="BETA1,3-GALACTOSYLTRANSFERASE"/>
    <property type="match status" value="1"/>
</dbReference>
<keyword evidence="6" id="KW-0472">Membrane</keyword>
<evidence type="ECO:0000256" key="4">
    <source>
        <dbReference type="ARBA" id="ARBA00022968"/>
    </source>
</evidence>
<keyword evidence="3" id="KW-0812">Transmembrane</keyword>
<evidence type="ECO:0000256" key="1">
    <source>
        <dbReference type="ARBA" id="ARBA00004606"/>
    </source>
</evidence>
<feature type="compositionally biased region" description="Low complexity" evidence="7">
    <location>
        <begin position="26"/>
        <end position="38"/>
    </location>
</feature>